<dbReference type="GO" id="GO:0046872">
    <property type="term" value="F:metal ion binding"/>
    <property type="evidence" value="ECO:0007669"/>
    <property type="project" value="UniProtKB-KW"/>
</dbReference>
<dbReference type="AlphaFoldDB" id="A0A3M7RRB5"/>
<keyword evidence="2" id="KW-0507">mRNA processing</keyword>
<evidence type="ECO:0000256" key="2">
    <source>
        <dbReference type="ARBA" id="ARBA00022664"/>
    </source>
</evidence>
<feature type="binding site" evidence="8">
    <location>
        <position position="43"/>
    </location>
    <ligand>
        <name>Zn(2+)</name>
        <dbReference type="ChEBI" id="CHEBI:29105"/>
    </ligand>
</feature>
<keyword evidence="5 8" id="KW-0862">Zinc</keyword>
<reference evidence="10 11" key="1">
    <citation type="journal article" date="2018" name="Sci. Rep.">
        <title>Genomic signatures of local adaptation to the degree of environmental predictability in rotifers.</title>
        <authorList>
            <person name="Franch-Gras L."/>
            <person name="Hahn C."/>
            <person name="Garcia-Roger E.M."/>
            <person name="Carmona M.J."/>
            <person name="Serra M."/>
            <person name="Gomez A."/>
        </authorList>
    </citation>
    <scope>NUCLEOTIDE SEQUENCE [LARGE SCALE GENOMIC DNA]</scope>
    <source>
        <strain evidence="10">HYR1</strain>
    </source>
</reference>
<dbReference type="GO" id="GO:0071006">
    <property type="term" value="C:U2-type catalytic step 1 spliceosome"/>
    <property type="evidence" value="ECO:0007669"/>
    <property type="project" value="UniProtKB-UniRule"/>
</dbReference>
<feature type="compositionally biased region" description="Basic and acidic residues" evidence="9">
    <location>
        <begin position="275"/>
        <end position="288"/>
    </location>
</feature>
<dbReference type="Pfam" id="PF04502">
    <property type="entry name" value="Saf4_Yju2"/>
    <property type="match status" value="1"/>
</dbReference>
<keyword evidence="3 8" id="KW-0479">Metal-binding</keyword>
<comment type="similarity">
    <text evidence="8">Belongs to the CWC16 family. YJU2 subfamily.</text>
</comment>
<comment type="caution">
    <text evidence="10">The sequence shown here is derived from an EMBL/GenBank/DDBJ whole genome shotgun (WGS) entry which is preliminary data.</text>
</comment>
<dbReference type="GO" id="GO:0000349">
    <property type="term" value="P:generation of catalytic spliceosome for first transesterification step"/>
    <property type="evidence" value="ECO:0007669"/>
    <property type="project" value="UniProtKB-UniRule"/>
</dbReference>
<evidence type="ECO:0000256" key="8">
    <source>
        <dbReference type="HAMAP-Rule" id="MF_03226"/>
    </source>
</evidence>
<dbReference type="EMBL" id="REGN01002802">
    <property type="protein sequence ID" value="RNA26106.1"/>
    <property type="molecule type" value="Genomic_DNA"/>
</dbReference>
<proteinExistence type="inferred from homology"/>
<organism evidence="10 11">
    <name type="scientific">Brachionus plicatilis</name>
    <name type="common">Marine rotifer</name>
    <name type="synonym">Brachionus muelleri</name>
    <dbReference type="NCBI Taxonomy" id="10195"/>
    <lineage>
        <taxon>Eukaryota</taxon>
        <taxon>Metazoa</taxon>
        <taxon>Spiralia</taxon>
        <taxon>Gnathifera</taxon>
        <taxon>Rotifera</taxon>
        <taxon>Eurotatoria</taxon>
        <taxon>Monogononta</taxon>
        <taxon>Pseudotrocha</taxon>
        <taxon>Ploima</taxon>
        <taxon>Brachionidae</taxon>
        <taxon>Brachionus</taxon>
    </lineage>
</organism>
<evidence type="ECO:0000256" key="7">
    <source>
        <dbReference type="ARBA" id="ARBA00023242"/>
    </source>
</evidence>
<feature type="binding site" evidence="8">
    <location>
        <position position="46"/>
    </location>
    <ligand>
        <name>Zn(2+)</name>
        <dbReference type="ChEBI" id="CHEBI:29105"/>
    </ligand>
</feature>
<feature type="compositionally biased region" description="Basic and acidic residues" evidence="9">
    <location>
        <begin position="216"/>
        <end position="243"/>
    </location>
</feature>
<name>A0A3M7RRB5_BRAPC</name>
<evidence type="ECO:0000313" key="11">
    <source>
        <dbReference type="Proteomes" id="UP000276133"/>
    </source>
</evidence>
<keyword evidence="11" id="KW-1185">Reference proteome</keyword>
<keyword evidence="4 8" id="KW-0747">Spliceosome</keyword>
<dbReference type="PANTHER" id="PTHR12111">
    <property type="entry name" value="SPLICING FACTOR YJU2"/>
    <property type="match status" value="1"/>
</dbReference>
<feature type="compositionally biased region" description="Acidic residues" evidence="9">
    <location>
        <begin position="206"/>
        <end position="215"/>
    </location>
</feature>
<dbReference type="HAMAP" id="MF_03226">
    <property type="entry name" value="YJU2"/>
    <property type="match status" value="1"/>
</dbReference>
<comment type="subcellular location">
    <subcellularLocation>
        <location evidence="1 8">Nucleus</location>
    </subcellularLocation>
</comment>
<dbReference type="InterPro" id="IPR043701">
    <property type="entry name" value="Yju2"/>
</dbReference>
<keyword evidence="6" id="KW-0508">mRNA splicing</keyword>
<dbReference type="PANTHER" id="PTHR12111:SF1">
    <property type="entry name" value="SPLICING FACTOR YJU2"/>
    <property type="match status" value="1"/>
</dbReference>
<dbReference type="STRING" id="10195.A0A3M7RRB5"/>
<evidence type="ECO:0000256" key="4">
    <source>
        <dbReference type="ARBA" id="ARBA00022728"/>
    </source>
</evidence>
<accession>A0A3M7RRB5</accession>
<gene>
    <name evidence="10" type="ORF">BpHYR1_027404</name>
</gene>
<protein>
    <recommendedName>
        <fullName evidence="8">Splicing factor YJU2</fullName>
    </recommendedName>
</protein>
<evidence type="ECO:0000313" key="10">
    <source>
        <dbReference type="EMBL" id="RNA26106.1"/>
    </source>
</evidence>
<evidence type="ECO:0000256" key="9">
    <source>
        <dbReference type="SAM" id="MobiDB-lite"/>
    </source>
</evidence>
<feature type="binding site" evidence="8">
    <location>
        <position position="83"/>
    </location>
    <ligand>
        <name>Zn(2+)</name>
        <dbReference type="ChEBI" id="CHEBI:29105"/>
    </ligand>
</feature>
<keyword evidence="7 8" id="KW-0539">Nucleus</keyword>
<evidence type="ECO:0000256" key="3">
    <source>
        <dbReference type="ARBA" id="ARBA00022723"/>
    </source>
</evidence>
<dbReference type="OrthoDB" id="674963at2759"/>
<dbReference type="Proteomes" id="UP000276133">
    <property type="component" value="Unassembled WGS sequence"/>
</dbReference>
<evidence type="ECO:0000256" key="1">
    <source>
        <dbReference type="ARBA" id="ARBA00004123"/>
    </source>
</evidence>
<comment type="function">
    <text evidence="8">Part of the spliceosome which catalyzes two sequential transesterification reactions, first the excision of the non-coding intron from pre-mRNA and then the ligation of the coding exons to form the mature mRNA. Plays a role in stabilizing the structure of the spliceosome catalytic core and docking of the branch helix into the active site, producing 5'-exon and lariat intron-3'-intermediates.</text>
</comment>
<dbReference type="InterPro" id="IPR007590">
    <property type="entry name" value="Saf4/Yju2"/>
</dbReference>
<evidence type="ECO:0000256" key="5">
    <source>
        <dbReference type="ARBA" id="ARBA00022833"/>
    </source>
</evidence>
<evidence type="ECO:0000256" key="6">
    <source>
        <dbReference type="ARBA" id="ARBA00023187"/>
    </source>
</evidence>
<feature type="region of interest" description="Disordered" evidence="9">
    <location>
        <begin position="275"/>
        <end position="307"/>
    </location>
</feature>
<feature type="binding site" evidence="8">
    <location>
        <position position="80"/>
    </location>
    <ligand>
        <name>Zn(2+)</name>
        <dbReference type="ChEBI" id="CHEBI:29105"/>
    </ligand>
</feature>
<sequence>MSERKVLNKYYPPNFDPSKLPRVKREKNRQFTIRLMAPFNMRCTTCGEYIYRGKKFNARKEDVIGKTYLGIQVYRFYIKCTKCLAEITFLTDPENSDYQMEFGAIRNFECIRLAEKQAELEAKQEKEEEANNPMKILENRTRDSRREMAILETLEDIRELNAAHASVDPKILLQEHQELKKKMLEMQEQEDEEEIRRIFRNKNSEEVSDDQQVELEESKREKIKLEENEEEISSKRIKTDESKNSALSEFLKNPLINQSSNNALTKSKISSFIKKKPDTVPNEGKDQVKPSLGALSSLAEYSSDEDE</sequence>
<comment type="subunit">
    <text evidence="8">Component of the spliceosome. Present in the activated B complex, the catalytically activated B* complex which catalyzes the branching, the catalytic step 1 C complex catalyzing the exon ligation, and the postcatalytic P complex containing the ligated exons (mRNA) and the excised lariat intron.</text>
</comment>
<feature type="region of interest" description="Disordered" evidence="9">
    <location>
        <begin position="202"/>
        <end position="244"/>
    </location>
</feature>